<dbReference type="InterPro" id="IPR050892">
    <property type="entry name" value="ADP-ribose_metab_enzymes"/>
</dbReference>
<dbReference type="InterPro" id="IPR002589">
    <property type="entry name" value="Macro_dom"/>
</dbReference>
<comment type="caution">
    <text evidence="3">The sequence shown here is derived from an EMBL/GenBank/DDBJ whole genome shotgun (WGS) entry which is preliminary data.</text>
</comment>
<dbReference type="EMBL" id="ABXV02000017">
    <property type="protein sequence ID" value="EFB72885.1"/>
    <property type="molecule type" value="Genomic_DNA"/>
</dbReference>
<evidence type="ECO:0000259" key="2">
    <source>
        <dbReference type="PROSITE" id="PS51154"/>
    </source>
</evidence>
<dbReference type="Proteomes" id="UP000005512">
    <property type="component" value="Unassembled WGS sequence"/>
</dbReference>
<evidence type="ECO:0000313" key="4">
    <source>
        <dbReference type="Proteomes" id="UP000005512"/>
    </source>
</evidence>
<accession>D1P0L6</accession>
<gene>
    <name evidence="3" type="ORF">PROVRUST_05683</name>
</gene>
<dbReference type="SMART" id="SM00506">
    <property type="entry name" value="A1pp"/>
    <property type="match status" value="1"/>
</dbReference>
<dbReference type="STRING" id="500637.PROVRUST_05683"/>
<proteinExistence type="predicted"/>
<feature type="domain" description="Macro" evidence="2">
    <location>
        <begin position="1"/>
        <end position="157"/>
    </location>
</feature>
<sequence>MKVIEITRGDLLRADVEAIINTVNCVGVMGRGIALQFKKAWPDNFKAYADACKKKQVQPGKMFIFTTQELANPRFIINFPTKRHWRGASLIEDIDSGLSALVKDIRKLGIKSIAIPPLGAGLGGLDWTIVRQKIETAMEPLDDVHVLIYEPSEDVGNVRVAQQQEIPKMTTGRAVLIELIQRYLKGSLDPSISLLEVHKLLYFMQEAGEPLRLKYQKAHYGPYAENLRHVLNIIEGHFISGYVDGGDIPNKELHLISGSVEMAQKFLQQYPETRERFERVSALVEGFESPQGLELLATVHWLHKYEQAKTTQELLAALDEWNERKQIMTERQVQIAKEVLSTKNWLVE</sequence>
<keyword evidence="4" id="KW-1185">Reference proteome</keyword>
<reference evidence="3" key="1">
    <citation type="submission" date="2009-12" db="EMBL/GenBank/DDBJ databases">
        <authorList>
            <person name="Weinstock G."/>
            <person name="Sodergren E."/>
            <person name="Clifton S."/>
            <person name="Fulton L."/>
            <person name="Fulton B."/>
            <person name="Courtney L."/>
            <person name="Fronick C."/>
            <person name="Harrison M."/>
            <person name="Strong C."/>
            <person name="Farmer C."/>
            <person name="Delahaunty K."/>
            <person name="Markovic C."/>
            <person name="Hall O."/>
            <person name="Minx P."/>
            <person name="Tomlinson C."/>
            <person name="Mitreva M."/>
            <person name="Nelson J."/>
            <person name="Hou S."/>
            <person name="Wollam A."/>
            <person name="Pepin K.H."/>
            <person name="Johnson M."/>
            <person name="Bhonagiri V."/>
            <person name="Nash W.E."/>
            <person name="Warren W."/>
            <person name="Chinwalla A."/>
            <person name="Mardis E.R."/>
            <person name="Wilson R.K."/>
        </authorList>
    </citation>
    <scope>NUCLEOTIDE SEQUENCE [LARGE SCALE GENOMIC DNA]</scope>
    <source>
        <strain evidence="3">DSM 4541</strain>
    </source>
</reference>
<evidence type="ECO:0000313" key="3">
    <source>
        <dbReference type="EMBL" id="EFB72885.1"/>
    </source>
</evidence>
<dbReference type="CDD" id="cd02901">
    <property type="entry name" value="Macro_Poa1p-like"/>
    <property type="match status" value="1"/>
</dbReference>
<dbReference type="HOGENOM" id="CLU_049707_0_0_6"/>
<dbReference type="eggNOG" id="COG2110">
    <property type="taxonomic scope" value="Bacteria"/>
</dbReference>
<name>D1P0L6_9GAMM</name>
<comment type="catalytic activity">
    <reaction evidence="1">
        <text>an N-(ADP-alpha-D-ribosyl)-thymidine in DNA + H2O = a thymidine in DNA + ADP-D-ribose</text>
        <dbReference type="Rhea" id="RHEA:71655"/>
        <dbReference type="Rhea" id="RHEA-COMP:13556"/>
        <dbReference type="Rhea" id="RHEA-COMP:18051"/>
        <dbReference type="ChEBI" id="CHEBI:15377"/>
        <dbReference type="ChEBI" id="CHEBI:57967"/>
        <dbReference type="ChEBI" id="CHEBI:137386"/>
        <dbReference type="ChEBI" id="CHEBI:191199"/>
    </reaction>
    <physiologicalReaction direction="left-to-right" evidence="1">
        <dbReference type="Rhea" id="RHEA:71656"/>
    </physiologicalReaction>
</comment>
<dbReference type="PANTHER" id="PTHR12521">
    <property type="entry name" value="PROTEIN C6ORF130"/>
    <property type="match status" value="1"/>
</dbReference>
<dbReference type="PANTHER" id="PTHR12521:SF0">
    <property type="entry name" value="ADP-RIBOSE GLYCOHYDROLASE OARD1"/>
    <property type="match status" value="1"/>
</dbReference>
<dbReference type="InterPro" id="IPR043472">
    <property type="entry name" value="Macro_dom-like"/>
</dbReference>
<dbReference type="AlphaFoldDB" id="D1P0L6"/>
<evidence type="ECO:0000256" key="1">
    <source>
        <dbReference type="ARBA" id="ARBA00035885"/>
    </source>
</evidence>
<dbReference type="SUPFAM" id="SSF52949">
    <property type="entry name" value="Macro domain-like"/>
    <property type="match status" value="1"/>
</dbReference>
<dbReference type="GO" id="GO:0140291">
    <property type="term" value="P:peptidyl-glutamate ADP-deribosylation"/>
    <property type="evidence" value="ECO:0007669"/>
    <property type="project" value="TreeGrafter"/>
</dbReference>
<dbReference type="Pfam" id="PF01661">
    <property type="entry name" value="Macro"/>
    <property type="match status" value="1"/>
</dbReference>
<dbReference type="Gene3D" id="3.40.220.10">
    <property type="entry name" value="Leucine Aminopeptidase, subunit E, domain 1"/>
    <property type="match status" value="1"/>
</dbReference>
<organism evidence="3 4">
    <name type="scientific">Providencia rustigianii DSM 4541</name>
    <dbReference type="NCBI Taxonomy" id="500637"/>
    <lineage>
        <taxon>Bacteria</taxon>
        <taxon>Pseudomonadati</taxon>
        <taxon>Pseudomonadota</taxon>
        <taxon>Gammaproteobacteria</taxon>
        <taxon>Enterobacterales</taxon>
        <taxon>Morganellaceae</taxon>
        <taxon>Providencia</taxon>
    </lineage>
</organism>
<protein>
    <submittedName>
        <fullName evidence="3">Macro domain protein</fullName>
    </submittedName>
</protein>
<dbReference type="PROSITE" id="PS51154">
    <property type="entry name" value="MACRO"/>
    <property type="match status" value="1"/>
</dbReference>